<accession>A0A8X7WGK0</accession>
<feature type="region of interest" description="Disordered" evidence="1">
    <location>
        <begin position="1"/>
        <end position="36"/>
    </location>
</feature>
<dbReference type="AlphaFoldDB" id="A0A8X7WGK0"/>
<dbReference type="EMBL" id="JAAMPC010000001">
    <property type="protein sequence ID" value="KAG2328835.1"/>
    <property type="molecule type" value="Genomic_DNA"/>
</dbReference>
<proteinExistence type="predicted"/>
<evidence type="ECO:0000313" key="3">
    <source>
        <dbReference type="Proteomes" id="UP000886595"/>
    </source>
</evidence>
<dbReference type="Proteomes" id="UP000886595">
    <property type="component" value="Unassembled WGS sequence"/>
</dbReference>
<name>A0A8X7WGK0_BRACI</name>
<evidence type="ECO:0000313" key="2">
    <source>
        <dbReference type="EMBL" id="KAG2328835.1"/>
    </source>
</evidence>
<organism evidence="2 3">
    <name type="scientific">Brassica carinata</name>
    <name type="common">Ethiopian mustard</name>
    <name type="synonym">Abyssinian cabbage</name>
    <dbReference type="NCBI Taxonomy" id="52824"/>
    <lineage>
        <taxon>Eukaryota</taxon>
        <taxon>Viridiplantae</taxon>
        <taxon>Streptophyta</taxon>
        <taxon>Embryophyta</taxon>
        <taxon>Tracheophyta</taxon>
        <taxon>Spermatophyta</taxon>
        <taxon>Magnoliopsida</taxon>
        <taxon>eudicotyledons</taxon>
        <taxon>Gunneridae</taxon>
        <taxon>Pentapetalae</taxon>
        <taxon>rosids</taxon>
        <taxon>malvids</taxon>
        <taxon>Brassicales</taxon>
        <taxon>Brassicaceae</taxon>
        <taxon>Brassiceae</taxon>
        <taxon>Brassica</taxon>
    </lineage>
</organism>
<sequence length="151" mass="15521">MDSGEANEGMPLPVNESGTPLPVNEPGTPLPSTKSGTLPPVIQLGDHIEPVESTVENTLTSVAQSSSLPLDHVAGVVNSAPGELKPDSGTVAESVVSGKSGSLVKAQSSTQKLGAWAKPLSIQPLQFDFGVHSRKLGIRACSRPLCLAFSV</sequence>
<gene>
    <name evidence="2" type="ORF">Bca52824_000015</name>
</gene>
<evidence type="ECO:0000256" key="1">
    <source>
        <dbReference type="SAM" id="MobiDB-lite"/>
    </source>
</evidence>
<protein>
    <submittedName>
        <fullName evidence="2">Uncharacterized protein</fullName>
    </submittedName>
</protein>
<comment type="caution">
    <text evidence="2">The sequence shown here is derived from an EMBL/GenBank/DDBJ whole genome shotgun (WGS) entry which is preliminary data.</text>
</comment>
<reference evidence="2 3" key="1">
    <citation type="submission" date="2020-02" db="EMBL/GenBank/DDBJ databases">
        <authorList>
            <person name="Ma Q."/>
            <person name="Huang Y."/>
            <person name="Song X."/>
            <person name="Pei D."/>
        </authorList>
    </citation>
    <scope>NUCLEOTIDE SEQUENCE [LARGE SCALE GENOMIC DNA]</scope>
    <source>
        <strain evidence="2">Sxm20200214</strain>
        <tissue evidence="2">Leaf</tissue>
    </source>
</reference>
<keyword evidence="3" id="KW-1185">Reference proteome</keyword>